<dbReference type="AlphaFoldDB" id="A0A0A2WFS5"/>
<evidence type="ECO:0000256" key="1">
    <source>
        <dbReference type="SAM" id="MobiDB-lite"/>
    </source>
</evidence>
<evidence type="ECO:0000313" key="2">
    <source>
        <dbReference type="EMBL" id="KGQ12009.1"/>
    </source>
</evidence>
<protein>
    <submittedName>
        <fullName evidence="2">Uncharacterized protein</fullName>
    </submittedName>
</protein>
<feature type="compositionally biased region" description="Acidic residues" evidence="1">
    <location>
        <begin position="1"/>
        <end position="16"/>
    </location>
</feature>
<dbReference type="Proteomes" id="UP000030106">
    <property type="component" value="Unassembled WGS sequence"/>
</dbReference>
<organism evidence="2 3">
    <name type="scientific">Beauveria bassiana D1-5</name>
    <dbReference type="NCBI Taxonomy" id="1245745"/>
    <lineage>
        <taxon>Eukaryota</taxon>
        <taxon>Fungi</taxon>
        <taxon>Dikarya</taxon>
        <taxon>Ascomycota</taxon>
        <taxon>Pezizomycotina</taxon>
        <taxon>Sordariomycetes</taxon>
        <taxon>Hypocreomycetidae</taxon>
        <taxon>Hypocreales</taxon>
        <taxon>Cordycipitaceae</taxon>
        <taxon>Beauveria</taxon>
    </lineage>
</organism>
<evidence type="ECO:0000313" key="3">
    <source>
        <dbReference type="Proteomes" id="UP000030106"/>
    </source>
</evidence>
<name>A0A0A2WFS5_BEABA</name>
<dbReference type="EMBL" id="ANFO01000154">
    <property type="protein sequence ID" value="KGQ12009.1"/>
    <property type="molecule type" value="Genomic_DNA"/>
</dbReference>
<sequence length="111" mass="11621">MDDDGIDDEANEEEEAAFFAYKKNSQLDRAESRGRSANRGIGRRVPIPVVPAVIVASTEEVFQVVGAAAQAATAKQPRGEDGAGRKAAEPEQVLVNIEDEDGPIVEGAGGA</sequence>
<comment type="caution">
    <text evidence="2">The sequence shown here is derived from an EMBL/GenBank/DDBJ whole genome shotgun (WGS) entry which is preliminary data.</text>
</comment>
<reference evidence="2 3" key="1">
    <citation type="submission" date="2012-10" db="EMBL/GenBank/DDBJ databases">
        <title>Genome sequencing and analysis of entomopathogenic fungi Beauveria bassiana D1-5.</title>
        <authorList>
            <person name="Li Q."/>
            <person name="Wang L."/>
            <person name="Zhang Z."/>
            <person name="Wang Q."/>
            <person name="Ren J."/>
            <person name="Wang M."/>
            <person name="Xu W."/>
            <person name="Wang J."/>
            <person name="Lu Y."/>
            <person name="Du Q."/>
            <person name="Sun Z."/>
        </authorList>
    </citation>
    <scope>NUCLEOTIDE SEQUENCE [LARGE SCALE GENOMIC DNA]</scope>
    <source>
        <strain evidence="2 3">D1-5</strain>
    </source>
</reference>
<feature type="region of interest" description="Disordered" evidence="1">
    <location>
        <begin position="70"/>
        <end position="92"/>
    </location>
</feature>
<feature type="region of interest" description="Disordered" evidence="1">
    <location>
        <begin position="1"/>
        <end position="41"/>
    </location>
</feature>
<feature type="compositionally biased region" description="Basic and acidic residues" evidence="1">
    <location>
        <begin position="77"/>
        <end position="89"/>
    </location>
</feature>
<feature type="compositionally biased region" description="Basic and acidic residues" evidence="1">
    <location>
        <begin position="25"/>
        <end position="34"/>
    </location>
</feature>
<accession>A0A0A2WFS5</accession>
<dbReference type="HOGENOM" id="CLU_2157917_0_0_1"/>
<proteinExistence type="predicted"/>
<gene>
    <name evidence="2" type="ORF">BBAD15_g2263</name>
</gene>